<dbReference type="SMART" id="SM00100">
    <property type="entry name" value="cNMP"/>
    <property type="match status" value="2"/>
</dbReference>
<dbReference type="EMBL" id="UYRU01068928">
    <property type="protein sequence ID" value="VDN18172.1"/>
    <property type="molecule type" value="Genomic_DNA"/>
</dbReference>
<gene>
    <name evidence="8" type="ORF">DILT_LOCUS13109</name>
</gene>
<evidence type="ECO:0000259" key="7">
    <source>
        <dbReference type="PROSITE" id="PS50042"/>
    </source>
</evidence>
<dbReference type="InterPro" id="IPR000595">
    <property type="entry name" value="cNMP-bd_dom"/>
</dbReference>
<name>A0A3P7PE47_DIBLA</name>
<proteinExistence type="inferred from homology"/>
<dbReference type="InterPro" id="IPR018488">
    <property type="entry name" value="cNMP-bd_CS"/>
</dbReference>
<dbReference type="GO" id="GO:0030552">
    <property type="term" value="F:cAMP binding"/>
    <property type="evidence" value="ECO:0007669"/>
    <property type="project" value="UniProtKB-KW"/>
</dbReference>
<accession>A0A3P7PE47</accession>
<dbReference type="Gene3D" id="1.20.890.10">
    <property type="entry name" value="cAMP-dependent protein kinase regulatory subunit, dimerization-anchoring domain"/>
    <property type="match status" value="1"/>
</dbReference>
<dbReference type="CDD" id="cd00038">
    <property type="entry name" value="CAP_ED"/>
    <property type="match status" value="2"/>
</dbReference>
<evidence type="ECO:0000256" key="6">
    <source>
        <dbReference type="ARBA" id="ARBA00023149"/>
    </source>
</evidence>
<evidence type="ECO:0000256" key="5">
    <source>
        <dbReference type="ARBA" id="ARBA00022741"/>
    </source>
</evidence>
<dbReference type="SUPFAM" id="SSF47391">
    <property type="entry name" value="Dimerization-anchoring domain of cAMP-dependent PK regulatory subunit"/>
    <property type="match status" value="1"/>
</dbReference>
<dbReference type="GO" id="GO:0005952">
    <property type="term" value="C:cAMP-dependent protein kinase complex"/>
    <property type="evidence" value="ECO:0007669"/>
    <property type="project" value="InterPro"/>
</dbReference>
<comment type="similarity">
    <text evidence="1">Belongs to the cAMP-dependent kinase regulatory chain family.</text>
</comment>
<dbReference type="GO" id="GO:0034236">
    <property type="term" value="F:protein kinase A catalytic subunit binding"/>
    <property type="evidence" value="ECO:0007669"/>
    <property type="project" value="TreeGrafter"/>
</dbReference>
<dbReference type="SUPFAM" id="SSF51206">
    <property type="entry name" value="cAMP-binding domain-like"/>
    <property type="match status" value="2"/>
</dbReference>
<dbReference type="Pfam" id="PF02197">
    <property type="entry name" value="RIIa"/>
    <property type="match status" value="1"/>
</dbReference>
<feature type="domain" description="Cyclic nucleotide-binding" evidence="7">
    <location>
        <begin position="244"/>
        <end position="362"/>
    </location>
</feature>
<dbReference type="PRINTS" id="PR00103">
    <property type="entry name" value="CAMPKINASE"/>
</dbReference>
<dbReference type="Gene3D" id="2.60.120.10">
    <property type="entry name" value="Jelly Rolls"/>
    <property type="match status" value="2"/>
</dbReference>
<keyword evidence="6" id="KW-0114">cAMP</keyword>
<evidence type="ECO:0000256" key="3">
    <source>
        <dbReference type="ARBA" id="ARBA00022566"/>
    </source>
</evidence>
<dbReference type="InterPro" id="IPR003117">
    <property type="entry name" value="cAMP_dep_PK_reg_su_I/II_a/b"/>
</dbReference>
<evidence type="ECO:0000313" key="9">
    <source>
        <dbReference type="Proteomes" id="UP000281553"/>
    </source>
</evidence>
<evidence type="ECO:0000256" key="4">
    <source>
        <dbReference type="ARBA" id="ARBA00022737"/>
    </source>
</evidence>
<dbReference type="CDD" id="cd12100">
    <property type="entry name" value="DD_CABYR_SP17"/>
    <property type="match status" value="1"/>
</dbReference>
<keyword evidence="5" id="KW-0547">Nucleotide-binding</keyword>
<dbReference type="PANTHER" id="PTHR11635:SF152">
    <property type="entry name" value="CAMP-DEPENDENT PROTEIN KINASE TYPE I REGULATORY SUBUNIT-RELATED"/>
    <property type="match status" value="1"/>
</dbReference>
<reference evidence="8 9" key="1">
    <citation type="submission" date="2018-11" db="EMBL/GenBank/DDBJ databases">
        <authorList>
            <consortium name="Pathogen Informatics"/>
        </authorList>
    </citation>
    <scope>NUCLEOTIDE SEQUENCE [LARGE SCALE GENOMIC DNA]</scope>
</reference>
<dbReference type="InterPro" id="IPR050503">
    <property type="entry name" value="cAMP-dep_PK_reg_su-like"/>
</dbReference>
<dbReference type="GO" id="GO:0004862">
    <property type="term" value="F:cAMP-dependent protein kinase inhibitor activity"/>
    <property type="evidence" value="ECO:0007669"/>
    <property type="project" value="TreeGrafter"/>
</dbReference>
<dbReference type="Pfam" id="PF00027">
    <property type="entry name" value="cNMP_binding"/>
    <property type="match status" value="2"/>
</dbReference>
<dbReference type="PROSITE" id="PS50042">
    <property type="entry name" value="CNMP_BINDING_3"/>
    <property type="match status" value="2"/>
</dbReference>
<dbReference type="PROSITE" id="PS00888">
    <property type="entry name" value="CNMP_BINDING_1"/>
    <property type="match status" value="1"/>
</dbReference>
<keyword evidence="3" id="KW-0116">cAMP-binding</keyword>
<keyword evidence="4" id="KW-0677">Repeat</keyword>
<dbReference type="InterPro" id="IPR014710">
    <property type="entry name" value="RmlC-like_jellyroll"/>
</dbReference>
<dbReference type="GO" id="GO:0005829">
    <property type="term" value="C:cytosol"/>
    <property type="evidence" value="ECO:0007669"/>
    <property type="project" value="TreeGrafter"/>
</dbReference>
<dbReference type="OrthoDB" id="417078at2759"/>
<evidence type="ECO:0000256" key="1">
    <source>
        <dbReference type="ARBA" id="ARBA00005753"/>
    </source>
</evidence>
<dbReference type="AlphaFoldDB" id="A0A3P7PE47"/>
<protein>
    <recommendedName>
        <fullName evidence="7">Cyclic nucleotide-binding domain-containing protein</fullName>
    </recommendedName>
</protein>
<organism evidence="8 9">
    <name type="scientific">Dibothriocephalus latus</name>
    <name type="common">Fish tapeworm</name>
    <name type="synonym">Diphyllobothrium latum</name>
    <dbReference type="NCBI Taxonomy" id="60516"/>
    <lineage>
        <taxon>Eukaryota</taxon>
        <taxon>Metazoa</taxon>
        <taxon>Spiralia</taxon>
        <taxon>Lophotrochozoa</taxon>
        <taxon>Platyhelminthes</taxon>
        <taxon>Cestoda</taxon>
        <taxon>Eucestoda</taxon>
        <taxon>Diphyllobothriidea</taxon>
        <taxon>Diphyllobothriidae</taxon>
        <taxon>Dibothriocephalus</taxon>
    </lineage>
</organism>
<dbReference type="InterPro" id="IPR047579">
    <property type="entry name" value="DD_CABYR_SP17"/>
</dbReference>
<dbReference type="SMART" id="SM00394">
    <property type="entry name" value="RIIa"/>
    <property type="match status" value="1"/>
</dbReference>
<keyword evidence="9" id="KW-1185">Reference proteome</keyword>
<keyword evidence="2" id="KW-0597">Phosphoprotein</keyword>
<sequence length="362" mass="40986">MADRPRVPDGFQELLEELSYEVLKQRPSDFIQFSIDFLQSRRGPNGTFITKRTTSGFANDDPLRNNRDLHFNSCPQNNHCAYAMAYGRIDYAQFPKSFEIQKINKSEEQATRLNSAIQSTQLFKDLNENELSALFDAMSEMKVNAGDQIIKYGDDGDKFYVVDSGKFYAEVNVDGEMKRVAEYDGSGCFGELALIYNTPRLATVIAETPGALWVLDRDSFRAIIFNSAYLRRQCFEGLLEKVELFKSLSTYQQSQLADAFQTKTVGPSEVIFKEGEPGNEVFFINKGSVQVYREDGDKVVDIAELNDGEYFGEVDLIKKQPRAATVAAKSQVELAVLDADNFERILGQNKDQLMQRIDSYSH</sequence>
<dbReference type="Proteomes" id="UP000281553">
    <property type="component" value="Unassembled WGS sequence"/>
</dbReference>
<evidence type="ECO:0000256" key="2">
    <source>
        <dbReference type="ARBA" id="ARBA00022553"/>
    </source>
</evidence>
<evidence type="ECO:0000313" key="8">
    <source>
        <dbReference type="EMBL" id="VDN18172.1"/>
    </source>
</evidence>
<dbReference type="PANTHER" id="PTHR11635">
    <property type="entry name" value="CAMP-DEPENDENT PROTEIN KINASE REGULATORY CHAIN"/>
    <property type="match status" value="1"/>
</dbReference>
<feature type="domain" description="Cyclic nucleotide-binding" evidence="7">
    <location>
        <begin position="122"/>
        <end position="241"/>
    </location>
</feature>
<dbReference type="InterPro" id="IPR018490">
    <property type="entry name" value="cNMP-bd_dom_sf"/>
</dbReference>